<evidence type="ECO:0000256" key="4">
    <source>
        <dbReference type="ARBA" id="ARBA00022807"/>
    </source>
</evidence>
<evidence type="ECO:0000259" key="6">
    <source>
        <dbReference type="PROSITE" id="PS51935"/>
    </source>
</evidence>
<dbReference type="STRING" id="1799789.AX660_08590"/>
<evidence type="ECO:0000313" key="8">
    <source>
        <dbReference type="Proteomes" id="UP000070299"/>
    </source>
</evidence>
<dbReference type="Pfam" id="PF12913">
    <property type="entry name" value="SH3_6"/>
    <property type="match status" value="1"/>
</dbReference>
<dbReference type="Gene3D" id="3.90.1720.10">
    <property type="entry name" value="endopeptidase domain like (from Nostoc punctiforme)"/>
    <property type="match status" value="1"/>
</dbReference>
<dbReference type="EMBL" id="LSNE01000003">
    <property type="protein sequence ID" value="KXI30050.1"/>
    <property type="molecule type" value="Genomic_DNA"/>
</dbReference>
<dbReference type="GO" id="GO:0008234">
    <property type="term" value="F:cysteine-type peptidase activity"/>
    <property type="evidence" value="ECO:0007669"/>
    <property type="project" value="UniProtKB-KW"/>
</dbReference>
<dbReference type="OrthoDB" id="9808890at2"/>
<sequence length="471" mass="52500">MFFKPKVFATPKQVYKAYWQLLLMLSVSVASWTAHSAINIPDLSIKQLNAQYWQAKLTSDEGMSMKNSEVASFNEQLFATNPHMVDPLSIPASLTKANLVERISSISSIPSGARFYADGKALTEQDFKVYVDNLNIAALKPNNPVRFGLVATRSVLRTFPTLDRVFNEEMDLDLDRFQETAVFPGEVVAILHHSADGQWLLVQNYNYLAWVPTEGIAIGDKQVIQEFSTSTHFLVVTGAKVMTNHVPAEPGISQIQLDMGVKLPLVADADQQGEMYQQSTAATYQVKLPTRNSDGSLSILIALIGLTQDVHIGYLAYTPENIIAQAFKFLGERYGWGHDYNGRDCTGFVGEIYKTFGILMPRNSGQQGQGEYGTNFRFDKDSDETSKLAVINNMHVGDLIYIPGHVMMYLGNDKGQPFVIHDVKGLAYWKPDGEFYTGVLNAVSVTPLVTLHLNKSTTYVDRIYNIKRITL</sequence>
<dbReference type="PANTHER" id="PTHR47053:SF1">
    <property type="entry name" value="MUREIN DD-ENDOPEPTIDASE MEPH-RELATED"/>
    <property type="match status" value="1"/>
</dbReference>
<dbReference type="SUPFAM" id="SSF54001">
    <property type="entry name" value="Cysteine proteinases"/>
    <property type="match status" value="1"/>
</dbReference>
<dbReference type="PANTHER" id="PTHR47053">
    <property type="entry name" value="MUREIN DD-ENDOPEPTIDASE MEPH-RELATED"/>
    <property type="match status" value="1"/>
</dbReference>
<comment type="similarity">
    <text evidence="1">Belongs to the peptidase C40 family.</text>
</comment>
<keyword evidence="4" id="KW-0788">Thiol protease</keyword>
<dbReference type="Proteomes" id="UP000070299">
    <property type="component" value="Unassembled WGS sequence"/>
</dbReference>
<evidence type="ECO:0000256" key="5">
    <source>
        <dbReference type="SAM" id="SignalP"/>
    </source>
</evidence>
<feature type="chain" id="PRO_5007469641" evidence="5">
    <location>
        <begin position="37"/>
        <end position="471"/>
    </location>
</feature>
<proteinExistence type="inferred from homology"/>
<evidence type="ECO:0000256" key="2">
    <source>
        <dbReference type="ARBA" id="ARBA00022670"/>
    </source>
</evidence>
<evidence type="ECO:0000313" key="7">
    <source>
        <dbReference type="EMBL" id="KXI30050.1"/>
    </source>
</evidence>
<keyword evidence="3 7" id="KW-0378">Hydrolase</keyword>
<name>A0A136A4J9_9ALTE</name>
<dbReference type="AlphaFoldDB" id="A0A136A4J9"/>
<organism evidence="7 8">
    <name type="scientific">Paraglaciecola hydrolytica</name>
    <dbReference type="NCBI Taxonomy" id="1799789"/>
    <lineage>
        <taxon>Bacteria</taxon>
        <taxon>Pseudomonadati</taxon>
        <taxon>Pseudomonadota</taxon>
        <taxon>Gammaproteobacteria</taxon>
        <taxon>Alteromonadales</taxon>
        <taxon>Alteromonadaceae</taxon>
        <taxon>Paraglaciecola</taxon>
    </lineage>
</organism>
<dbReference type="InterPro" id="IPR000064">
    <property type="entry name" value="NLP_P60_dom"/>
</dbReference>
<dbReference type="InterPro" id="IPR027017">
    <property type="entry name" value="P60_peptidase_YkfC"/>
</dbReference>
<gene>
    <name evidence="7" type="ORF">AX660_08590</name>
</gene>
<dbReference type="PROSITE" id="PS51935">
    <property type="entry name" value="NLPC_P60"/>
    <property type="match status" value="1"/>
</dbReference>
<dbReference type="InterPro" id="IPR038765">
    <property type="entry name" value="Papain-like_cys_pep_sf"/>
</dbReference>
<dbReference type="Pfam" id="PF00877">
    <property type="entry name" value="NLPC_P60"/>
    <property type="match status" value="1"/>
</dbReference>
<reference evidence="8" key="1">
    <citation type="submission" date="2016-02" db="EMBL/GenBank/DDBJ databases">
        <authorList>
            <person name="Schultz-Johansen M."/>
            <person name="Glaring M.A."/>
            <person name="Bech P.K."/>
            <person name="Stougaard P."/>
        </authorList>
    </citation>
    <scope>NUCLEOTIDE SEQUENCE [LARGE SCALE GENOMIC DNA]</scope>
    <source>
        <strain evidence="8">S66</strain>
    </source>
</reference>
<dbReference type="InterPro" id="IPR051202">
    <property type="entry name" value="Peptidase_C40"/>
</dbReference>
<dbReference type="RefSeq" id="WP_068373737.1">
    <property type="nucleotide sequence ID" value="NZ_LSNE01000003.1"/>
</dbReference>
<dbReference type="GO" id="GO:0006508">
    <property type="term" value="P:proteolysis"/>
    <property type="evidence" value="ECO:0007669"/>
    <property type="project" value="UniProtKB-KW"/>
</dbReference>
<evidence type="ECO:0000256" key="3">
    <source>
        <dbReference type="ARBA" id="ARBA00022801"/>
    </source>
</evidence>
<keyword evidence="8" id="KW-1185">Reference proteome</keyword>
<dbReference type="InterPro" id="IPR039439">
    <property type="entry name" value="SH3b1_dom"/>
</dbReference>
<feature type="domain" description="NlpC/P60" evidence="6">
    <location>
        <begin position="316"/>
        <end position="470"/>
    </location>
</feature>
<dbReference type="PIRSF" id="PIRSF019015">
    <property type="entry name" value="P60_peptidase_YkfC"/>
    <property type="match status" value="1"/>
</dbReference>
<comment type="caution">
    <text evidence="7">The sequence shown here is derived from an EMBL/GenBank/DDBJ whole genome shotgun (WGS) entry which is preliminary data.</text>
</comment>
<evidence type="ECO:0000256" key="1">
    <source>
        <dbReference type="ARBA" id="ARBA00007074"/>
    </source>
</evidence>
<keyword evidence="5" id="KW-0732">Signal</keyword>
<keyword evidence="2" id="KW-0645">Protease</keyword>
<protein>
    <submittedName>
        <fullName evidence="7">Glycoside hydrolase</fullName>
    </submittedName>
</protein>
<accession>A0A136A4J9</accession>
<feature type="signal peptide" evidence="5">
    <location>
        <begin position="1"/>
        <end position="36"/>
    </location>
</feature>